<proteinExistence type="predicted"/>
<gene>
    <name evidence="1" type="ORF">WMSIL1_LOCUS891</name>
</gene>
<evidence type="ECO:0000313" key="2">
    <source>
        <dbReference type="Proteomes" id="UP000321570"/>
    </source>
</evidence>
<dbReference type="Proteomes" id="UP000321570">
    <property type="component" value="Unassembled WGS sequence"/>
</dbReference>
<evidence type="ECO:0000313" key="1">
    <source>
        <dbReference type="EMBL" id="VUZ39713.1"/>
    </source>
</evidence>
<protein>
    <submittedName>
        <fullName evidence="1">Uncharacterized protein</fullName>
    </submittedName>
</protein>
<keyword evidence="2" id="KW-1185">Reference proteome</keyword>
<accession>A0A564XZM1</accession>
<name>A0A564XZM1_HYMDI</name>
<organism evidence="1 2">
    <name type="scientific">Hymenolepis diminuta</name>
    <name type="common">Rat tapeworm</name>
    <dbReference type="NCBI Taxonomy" id="6216"/>
    <lineage>
        <taxon>Eukaryota</taxon>
        <taxon>Metazoa</taxon>
        <taxon>Spiralia</taxon>
        <taxon>Lophotrochozoa</taxon>
        <taxon>Platyhelminthes</taxon>
        <taxon>Cestoda</taxon>
        <taxon>Eucestoda</taxon>
        <taxon>Cyclophyllidea</taxon>
        <taxon>Hymenolepididae</taxon>
        <taxon>Hymenolepis</taxon>
    </lineage>
</organism>
<dbReference type="AlphaFoldDB" id="A0A564XZM1"/>
<sequence length="77" mass="8793">MLLFGKGTVRFRWESPPFPNKSFKYLLLNIQIIDKFISKTFFAPHGNSGGFNSILLLCPCDYVNQRKSIQFSIPPAP</sequence>
<dbReference type="EMBL" id="CABIJS010000022">
    <property type="protein sequence ID" value="VUZ39713.1"/>
    <property type="molecule type" value="Genomic_DNA"/>
</dbReference>
<reference evidence="1 2" key="1">
    <citation type="submission" date="2019-07" db="EMBL/GenBank/DDBJ databases">
        <authorList>
            <person name="Jastrzebski P J."/>
            <person name="Paukszto L."/>
            <person name="Jastrzebski P J."/>
        </authorList>
    </citation>
    <scope>NUCLEOTIDE SEQUENCE [LARGE SCALE GENOMIC DNA]</scope>
    <source>
        <strain evidence="1 2">WMS-il1</strain>
    </source>
</reference>